<keyword evidence="7 13" id="KW-1133">Transmembrane helix</keyword>
<evidence type="ECO:0000256" key="10">
    <source>
        <dbReference type="ARBA" id="ARBA00023170"/>
    </source>
</evidence>
<keyword evidence="9" id="KW-1015">Disulfide bond</keyword>
<dbReference type="STRING" id="104421.E2A298"/>
<evidence type="ECO:0000256" key="2">
    <source>
        <dbReference type="ARBA" id="ARBA00010532"/>
    </source>
</evidence>
<evidence type="ECO:0000256" key="4">
    <source>
        <dbReference type="ARBA" id="ARBA00022606"/>
    </source>
</evidence>
<keyword evidence="15" id="KW-1185">Reference proteome</keyword>
<dbReference type="OrthoDB" id="10024078at2759"/>
<dbReference type="OMA" id="PAYYVEP"/>
<gene>
    <name evidence="14" type="ORF">EAG_12336</name>
</gene>
<sequence>MKELFFYGLRVDCSEIKDFAGSAVCSALQEKEDILIREAELRYRYGFLAKANGTYFPDRIRVFRGIKNYKDVGRALSIGNATKMSIWPDNPCNDYRGTDGTIFPPFLTEDRDVWAVFPDICRSIPAYYVEPGMVQGFKTLHYTADLGDPSTDEDAKCLCLEPEGCMPKNVYNAGPCKSVPIRISLPHLLDSDPRYLEMIDGLNPDPEKHQMTFDFEIMTGTPIRAYKKIQFNVLVGPIPKLKLMKSFPEVLFPIFYVEDGLELGEVLIKPFKVAYKQILVAKILMWFMMLSGIGMMIAAAVKYYKEKNADKVTQPDFLPKSGKEENSASRKPTISTI</sequence>
<dbReference type="InParanoid" id="E2A298"/>
<dbReference type="GO" id="GO:0005044">
    <property type="term" value="F:scavenger receptor activity"/>
    <property type="evidence" value="ECO:0007669"/>
    <property type="project" value="TreeGrafter"/>
</dbReference>
<evidence type="ECO:0000256" key="6">
    <source>
        <dbReference type="ARBA" id="ARBA00022725"/>
    </source>
</evidence>
<keyword evidence="8 13" id="KW-0472">Membrane</keyword>
<evidence type="ECO:0000256" key="11">
    <source>
        <dbReference type="ARBA" id="ARBA00023180"/>
    </source>
</evidence>
<keyword evidence="11" id="KW-0325">Glycoprotein</keyword>
<evidence type="ECO:0000256" key="5">
    <source>
        <dbReference type="ARBA" id="ARBA00022692"/>
    </source>
</evidence>
<protein>
    <submittedName>
        <fullName evidence="14">Lysosome membrane protein 2</fullName>
    </submittedName>
</protein>
<dbReference type="GO" id="GO:0005737">
    <property type="term" value="C:cytoplasm"/>
    <property type="evidence" value="ECO:0007669"/>
    <property type="project" value="TreeGrafter"/>
</dbReference>
<dbReference type="GO" id="GO:0007608">
    <property type="term" value="P:sensory perception of smell"/>
    <property type="evidence" value="ECO:0007669"/>
    <property type="project" value="UniProtKB-KW"/>
</dbReference>
<feature type="transmembrane region" description="Helical" evidence="13">
    <location>
        <begin position="283"/>
        <end position="304"/>
    </location>
</feature>
<dbReference type="InterPro" id="IPR002159">
    <property type="entry name" value="CD36_fam"/>
</dbReference>
<dbReference type="PANTHER" id="PTHR11923:SF69">
    <property type="entry name" value="SENSORY NEURON MEMBRANE PROTEIN 1"/>
    <property type="match status" value="1"/>
</dbReference>
<keyword evidence="6" id="KW-0552">Olfaction</keyword>
<evidence type="ECO:0000256" key="12">
    <source>
        <dbReference type="SAM" id="MobiDB-lite"/>
    </source>
</evidence>
<comment type="similarity">
    <text evidence="2">Belongs to the CD36 family.</text>
</comment>
<evidence type="ECO:0000313" key="14">
    <source>
        <dbReference type="EMBL" id="EFN72441.1"/>
    </source>
</evidence>
<keyword evidence="5 13" id="KW-0812">Transmembrane</keyword>
<evidence type="ECO:0000256" key="7">
    <source>
        <dbReference type="ARBA" id="ARBA00022989"/>
    </source>
</evidence>
<comment type="subcellular location">
    <subcellularLocation>
        <location evidence="1">Cell membrane</location>
        <topology evidence="1">Multi-pass membrane protein</topology>
    </subcellularLocation>
</comment>
<evidence type="ECO:0000256" key="3">
    <source>
        <dbReference type="ARBA" id="ARBA00022475"/>
    </source>
</evidence>
<evidence type="ECO:0000256" key="1">
    <source>
        <dbReference type="ARBA" id="ARBA00004651"/>
    </source>
</evidence>
<evidence type="ECO:0000256" key="9">
    <source>
        <dbReference type="ARBA" id="ARBA00023157"/>
    </source>
</evidence>
<organism evidence="15">
    <name type="scientific">Camponotus floridanus</name>
    <name type="common">Florida carpenter ant</name>
    <dbReference type="NCBI Taxonomy" id="104421"/>
    <lineage>
        <taxon>Eukaryota</taxon>
        <taxon>Metazoa</taxon>
        <taxon>Ecdysozoa</taxon>
        <taxon>Arthropoda</taxon>
        <taxon>Hexapoda</taxon>
        <taxon>Insecta</taxon>
        <taxon>Pterygota</taxon>
        <taxon>Neoptera</taxon>
        <taxon>Endopterygota</taxon>
        <taxon>Hymenoptera</taxon>
        <taxon>Apocrita</taxon>
        <taxon>Aculeata</taxon>
        <taxon>Formicoidea</taxon>
        <taxon>Formicidae</taxon>
        <taxon>Formicinae</taxon>
        <taxon>Camponotus</taxon>
    </lineage>
</organism>
<dbReference type="PANTHER" id="PTHR11923">
    <property type="entry name" value="SCAVENGER RECEPTOR CLASS B TYPE-1 SR-B1"/>
    <property type="match status" value="1"/>
</dbReference>
<reference evidence="14 15" key="1">
    <citation type="journal article" date="2010" name="Science">
        <title>Genomic comparison of the ants Camponotus floridanus and Harpegnathos saltator.</title>
        <authorList>
            <person name="Bonasio R."/>
            <person name="Zhang G."/>
            <person name="Ye C."/>
            <person name="Mutti N.S."/>
            <person name="Fang X."/>
            <person name="Qin N."/>
            <person name="Donahue G."/>
            <person name="Yang P."/>
            <person name="Li Q."/>
            <person name="Li C."/>
            <person name="Zhang P."/>
            <person name="Huang Z."/>
            <person name="Berger S.L."/>
            <person name="Reinberg D."/>
            <person name="Wang J."/>
            <person name="Liebig J."/>
        </authorList>
    </citation>
    <scope>NUCLEOTIDE SEQUENCE [LARGE SCALE GENOMIC DNA]</scope>
    <source>
        <strain evidence="15">C129</strain>
    </source>
</reference>
<dbReference type="EMBL" id="GL435985">
    <property type="protein sequence ID" value="EFN72441.1"/>
    <property type="molecule type" value="Genomic_DNA"/>
</dbReference>
<keyword evidence="10" id="KW-0675">Receptor</keyword>
<dbReference type="GO" id="GO:0005886">
    <property type="term" value="C:plasma membrane"/>
    <property type="evidence" value="ECO:0007669"/>
    <property type="project" value="UniProtKB-SubCell"/>
</dbReference>
<name>E2A298_CAMFO</name>
<keyword evidence="3" id="KW-1003">Cell membrane</keyword>
<dbReference type="FunCoup" id="E2A298">
    <property type="interactions" value="5"/>
</dbReference>
<proteinExistence type="inferred from homology"/>
<evidence type="ECO:0000313" key="15">
    <source>
        <dbReference type="Proteomes" id="UP000000311"/>
    </source>
</evidence>
<feature type="region of interest" description="Disordered" evidence="12">
    <location>
        <begin position="313"/>
        <end position="337"/>
    </location>
</feature>
<dbReference type="Proteomes" id="UP000000311">
    <property type="component" value="Unassembled WGS sequence"/>
</dbReference>
<accession>E2A298</accession>
<keyword evidence="4" id="KW-0716">Sensory transduction</keyword>
<dbReference type="Pfam" id="PF01130">
    <property type="entry name" value="CD36"/>
    <property type="match status" value="1"/>
</dbReference>
<dbReference type="PRINTS" id="PR01609">
    <property type="entry name" value="CD36FAMILY"/>
</dbReference>
<dbReference type="AlphaFoldDB" id="E2A298"/>
<evidence type="ECO:0000256" key="13">
    <source>
        <dbReference type="SAM" id="Phobius"/>
    </source>
</evidence>
<evidence type="ECO:0000256" key="8">
    <source>
        <dbReference type="ARBA" id="ARBA00023136"/>
    </source>
</evidence>